<dbReference type="InterPro" id="IPR009081">
    <property type="entry name" value="PP-bd_ACP"/>
</dbReference>
<dbReference type="FunFam" id="1.10.1200.10:FF:000007">
    <property type="entry name" value="Probable polyketide synthase pks17"/>
    <property type="match status" value="1"/>
</dbReference>
<dbReference type="SMART" id="SM00823">
    <property type="entry name" value="PKS_PP"/>
    <property type="match status" value="1"/>
</dbReference>
<dbReference type="Pfam" id="PF00698">
    <property type="entry name" value="Acyl_transf_1"/>
    <property type="match status" value="1"/>
</dbReference>
<dbReference type="SUPFAM" id="SSF51735">
    <property type="entry name" value="NAD(P)-binding Rossmann-fold domains"/>
    <property type="match status" value="2"/>
</dbReference>
<dbReference type="Pfam" id="PF14765">
    <property type="entry name" value="PS-DH"/>
    <property type="match status" value="1"/>
</dbReference>
<dbReference type="InterPro" id="IPR016039">
    <property type="entry name" value="Thiolase-like"/>
</dbReference>
<dbReference type="InterPro" id="IPR016036">
    <property type="entry name" value="Malonyl_transacylase_ACP-bd"/>
</dbReference>
<evidence type="ECO:0000256" key="5">
    <source>
        <dbReference type="ARBA" id="ARBA00022679"/>
    </source>
</evidence>
<evidence type="ECO:0000313" key="15">
    <source>
        <dbReference type="Proteomes" id="UP000256269"/>
    </source>
</evidence>
<keyword evidence="9" id="KW-0012">Acyltransferase</keyword>
<dbReference type="Pfam" id="PF00550">
    <property type="entry name" value="PP-binding"/>
    <property type="match status" value="1"/>
</dbReference>
<dbReference type="CDD" id="cd00833">
    <property type="entry name" value="PKS"/>
    <property type="match status" value="1"/>
</dbReference>
<keyword evidence="3" id="KW-0596">Phosphopantetheine</keyword>
<evidence type="ECO:0000256" key="1">
    <source>
        <dbReference type="ARBA" id="ARBA00001957"/>
    </source>
</evidence>
<dbReference type="GO" id="GO:0006633">
    <property type="term" value="P:fatty acid biosynthetic process"/>
    <property type="evidence" value="ECO:0007669"/>
    <property type="project" value="InterPro"/>
</dbReference>
<dbReference type="Gene3D" id="3.10.129.110">
    <property type="entry name" value="Polyketide synthase dehydratase"/>
    <property type="match status" value="1"/>
</dbReference>
<evidence type="ECO:0000256" key="6">
    <source>
        <dbReference type="ARBA" id="ARBA00022737"/>
    </source>
</evidence>
<dbReference type="GO" id="GO:0031177">
    <property type="term" value="F:phosphopantetheine binding"/>
    <property type="evidence" value="ECO:0007669"/>
    <property type="project" value="InterPro"/>
</dbReference>
<proteinExistence type="predicted"/>
<dbReference type="InterPro" id="IPR050091">
    <property type="entry name" value="PKS_NRPS_Biosynth_Enz"/>
</dbReference>
<dbReference type="RefSeq" id="WP_170217359.1">
    <property type="nucleotide sequence ID" value="NZ_JBHLUJ010000027.1"/>
</dbReference>
<feature type="domain" description="PKS/mFAS DH" evidence="13">
    <location>
        <begin position="877"/>
        <end position="1145"/>
    </location>
</feature>
<dbReference type="SMART" id="SM00825">
    <property type="entry name" value="PKS_KS"/>
    <property type="match status" value="1"/>
</dbReference>
<dbReference type="InterPro" id="IPR032821">
    <property type="entry name" value="PKS_assoc"/>
</dbReference>
<dbReference type="InterPro" id="IPR020841">
    <property type="entry name" value="PKS_Beta-ketoAc_synthase_dom"/>
</dbReference>
<dbReference type="SUPFAM" id="SSF52151">
    <property type="entry name" value="FabD/lysophospholipase-like"/>
    <property type="match status" value="1"/>
</dbReference>
<dbReference type="EMBL" id="QUNO01000002">
    <property type="protein sequence ID" value="REH53981.1"/>
    <property type="molecule type" value="Genomic_DNA"/>
</dbReference>
<keyword evidence="4" id="KW-0597">Phosphoprotein</keyword>
<dbReference type="Pfam" id="PF16197">
    <property type="entry name" value="KAsynt_C_assoc"/>
    <property type="match status" value="1"/>
</dbReference>
<feature type="active site" description="Proton acceptor; for dehydratase activity" evidence="10">
    <location>
        <position position="909"/>
    </location>
</feature>
<dbReference type="GO" id="GO:0004315">
    <property type="term" value="F:3-oxoacyl-[acyl-carrier-protein] synthase activity"/>
    <property type="evidence" value="ECO:0007669"/>
    <property type="project" value="InterPro"/>
</dbReference>
<dbReference type="InterPro" id="IPR042104">
    <property type="entry name" value="PKS_dehydratase_sf"/>
</dbReference>
<dbReference type="Proteomes" id="UP000256269">
    <property type="component" value="Unassembled WGS sequence"/>
</dbReference>
<evidence type="ECO:0000256" key="2">
    <source>
        <dbReference type="ARBA" id="ARBA00004792"/>
    </source>
</evidence>
<dbReference type="InterPro" id="IPR036736">
    <property type="entry name" value="ACP-like_sf"/>
</dbReference>
<feature type="active site" description="Proton donor; for dehydratase activity" evidence="10">
    <location>
        <position position="1068"/>
    </location>
</feature>
<name>A0A3E0I5V2_9PSEU</name>
<keyword evidence="6" id="KW-0677">Repeat</keyword>
<dbReference type="InterPro" id="IPR014043">
    <property type="entry name" value="Acyl_transferase_dom"/>
</dbReference>
<keyword evidence="15" id="KW-1185">Reference proteome</keyword>
<dbReference type="SUPFAM" id="SSF53901">
    <property type="entry name" value="Thiolase-like"/>
    <property type="match status" value="1"/>
</dbReference>
<dbReference type="InterPro" id="IPR020806">
    <property type="entry name" value="PKS_PP-bd"/>
</dbReference>
<evidence type="ECO:0000256" key="4">
    <source>
        <dbReference type="ARBA" id="ARBA00022553"/>
    </source>
</evidence>
<dbReference type="Gene3D" id="3.40.366.10">
    <property type="entry name" value="Malonyl-Coenzyme A Acyl Carrier Protein, domain 2"/>
    <property type="match status" value="1"/>
</dbReference>
<dbReference type="InterPro" id="IPR049900">
    <property type="entry name" value="PKS_mFAS_DH"/>
</dbReference>
<dbReference type="CDD" id="cd08956">
    <property type="entry name" value="KR_3_FAS_SDR_x"/>
    <property type="match status" value="1"/>
</dbReference>
<dbReference type="SMART" id="SM00826">
    <property type="entry name" value="PKS_DH"/>
    <property type="match status" value="1"/>
</dbReference>
<evidence type="ECO:0000256" key="7">
    <source>
        <dbReference type="ARBA" id="ARBA00023194"/>
    </source>
</evidence>
<dbReference type="InterPro" id="IPR015083">
    <property type="entry name" value="NorB/c/GfsB-D-like_docking"/>
</dbReference>
<dbReference type="Gene3D" id="3.40.50.720">
    <property type="entry name" value="NAD(P)-binding Rossmann-like Domain"/>
    <property type="match status" value="1"/>
</dbReference>
<dbReference type="PROSITE" id="PS00606">
    <property type="entry name" value="KS3_1"/>
    <property type="match status" value="1"/>
</dbReference>
<sequence length="1747" mass="182654">MDAQLEKVVTALRKSMLDNEKLRQQNARLVAEASEPIAIVGMACRYPGGVSTPEQLWDLVVEGRDAVSAFPADRGWDLDGLYDPEPGTPDKSYTREGGFLYDAADFDADFFGVSPRDAIAIDPQQRVLLEVAWEAIERAGIDPASLKGSRTGVFTGLMYHDYGLGSSDGCLVCGRLAYTLGLEGPAVTVDTACSSSLVAIHSAMQALRGKECNLALAGGITVMSNADMFVYFSGQRGAAPDGRCKSFAASADGVGCSEGAGLILLERLSDAQRNGHPVLAVVRSSGVNQDGASSGLTAPNGPSQQRLIRQVLAAGDLKVSDVDVIEAHGTGTKLGDPIEAQAVLATYGQDRSEPLYLGSIKSNLGHTQAAAGVAGVIKMVKAIEHGLLPKSLYADEPTPQVDWTAGNVSLLAEARPWPSVDRPRRAGVSSFGLGGTNAHVIIEQAPVEEPAERVVTERVLPWIVTGKTPEALAANAAALSAVDGTAADIAFTLATARTPFEHRAVAVDRAGLASIAEGTNHVVARTQGLVAFLFTGQGSQRLGMGRELYDTFPAYKEAWDQAITPEAAAVVWGPDQEALNQTGNAQPALFAHEVALYRLVESWGVRPDFLAGHSVGEIAAAHVAGVLSLEDARKLVAARGKLMQALPAGGAMVAIQATEDEITLVDGVGIAAVNGPQSVVISGDEAAVLAIKADFEARGRKATRLSVSHAFHSPLMEPMLDDFRSVVGGLTFAAPRIPAVITSAGGGQWTDPEYWVNHVREAVRFLDAIRTLESKGVAKFVEIGPDGVLAGMGAGCATNENSVFIALQRKDKPQEHELVAGLAKAFANGVAVDWKEFFAGLDVRRVDLPTYAFQRQRFWSDLQAGTRTVKAFGNTDHPLINAVVELPDTGGVVLTGRLAVDTDPWLADHDILGSILFPGTGFVELVGDAGRHVGCDTIEELTLAAPLILPERGGVEVQVVVGADDNGRRSVGAYSRIDDGDWIRHATGILTAATDAPDFDLTAWPPADATPLEMDGAYDLLHARGYGYGPTFQGLKAAWRRGDDVFAEVALPEGTEAARFGLHPALLDAAMHADLVDDSGEGATLLPFSWNGVTLHATGASALRVWIRQVRGDEVSSMRIADQAGQPVLTVAELVSRPVSAEQLGAGPDDLYGIEWVPLPATGQLGSAAVIGRDLGLGKAVPTLADIDVVPDLVVTVVPEVPQDPAGVRAAAKHVLAIAREWLADERFAHSKLAVVTVRATGEDIDLGQAPVWGLIRAGQAENPGRFALVDLDGTSASDNALPHALAAGEPEIAVRDGSLLVPRLASVSAVTSVPWDADDTVLITGGTGGLGALVAKHLVTTHGVRNLVLTSRRGLNAPGAGELQTELAELGATVAIEACDVTDRSQVAALVGGIPGLTAVVHAAAAAENALIGAVTDEAFESTVRPKADAAWHLHELTGDLKAFVLFSSAGGMVLAAGQASYAAGNVFLDALAQHRRSNGQPAASLAFGLWDSGVGLASDLSEADLSRMARQGLPALPIAEGLALFDAGIAADRAVVVPMKVDGVALGKRTDEIPALLRGLVRTPARVATKPTGGLKNRLAGLSAADQTRVLLDLVRARVAAVLGHATVDAIAPDRDFRELGFDSLSAVDFRNLLTTETGLRLPATLVFDYPTPSAIADFLREELGGGEAPSTLSALDGEIGKLEAAIAAALTANPDDTERSRIAARLRALTSKWADDQQSAGDDLTSVSATDLFDILDNELDSIA</sequence>
<feature type="region of interest" description="C-terminal hotdog fold" evidence="10">
    <location>
        <begin position="1009"/>
        <end position="1145"/>
    </location>
</feature>
<dbReference type="InterPro" id="IPR018201">
    <property type="entry name" value="Ketoacyl_synth_AS"/>
</dbReference>
<dbReference type="InterPro" id="IPR016035">
    <property type="entry name" value="Acyl_Trfase/lysoPLipase"/>
</dbReference>
<accession>A0A3E0I5V2</accession>
<protein>
    <submittedName>
        <fullName evidence="14">Acyl transferase domain-containing protein</fullName>
    </submittedName>
</protein>
<reference evidence="14 15" key="1">
    <citation type="submission" date="2018-08" db="EMBL/GenBank/DDBJ databases">
        <title>Genomic Encyclopedia of Archaeal and Bacterial Type Strains, Phase II (KMG-II): from individual species to whole genera.</title>
        <authorList>
            <person name="Goeker M."/>
        </authorList>
    </citation>
    <scope>NUCLEOTIDE SEQUENCE [LARGE SCALE GENOMIC DNA]</scope>
    <source>
        <strain evidence="14 15">DSM 45791</strain>
    </source>
</reference>
<dbReference type="InterPro" id="IPR055123">
    <property type="entry name" value="SpnB-like_Rossmann"/>
</dbReference>
<evidence type="ECO:0000259" key="13">
    <source>
        <dbReference type="PROSITE" id="PS52019"/>
    </source>
</evidence>
<dbReference type="PROSITE" id="PS52019">
    <property type="entry name" value="PKS_MFAS_DH"/>
    <property type="match status" value="1"/>
</dbReference>
<dbReference type="PROSITE" id="PS52004">
    <property type="entry name" value="KS3_2"/>
    <property type="match status" value="1"/>
</dbReference>
<dbReference type="Pfam" id="PF08990">
    <property type="entry name" value="Docking"/>
    <property type="match status" value="1"/>
</dbReference>
<organism evidence="14 15">
    <name type="scientific">Kutzneria buriramensis</name>
    <dbReference type="NCBI Taxonomy" id="1045776"/>
    <lineage>
        <taxon>Bacteria</taxon>
        <taxon>Bacillati</taxon>
        <taxon>Actinomycetota</taxon>
        <taxon>Actinomycetes</taxon>
        <taxon>Pseudonocardiales</taxon>
        <taxon>Pseudonocardiaceae</taxon>
        <taxon>Kutzneria</taxon>
    </lineage>
</organism>
<evidence type="ECO:0000256" key="9">
    <source>
        <dbReference type="ARBA" id="ARBA00023315"/>
    </source>
</evidence>
<comment type="caution">
    <text evidence="14">The sequence shown here is derived from an EMBL/GenBank/DDBJ whole genome shotgun (WGS) entry which is preliminary data.</text>
</comment>
<dbReference type="SUPFAM" id="SSF47336">
    <property type="entry name" value="ACP-like"/>
    <property type="match status" value="1"/>
</dbReference>
<evidence type="ECO:0000313" key="14">
    <source>
        <dbReference type="EMBL" id="REH53981.1"/>
    </source>
</evidence>
<dbReference type="InterPro" id="IPR057326">
    <property type="entry name" value="KR_dom"/>
</dbReference>
<dbReference type="Gene3D" id="3.40.47.10">
    <property type="match status" value="1"/>
</dbReference>
<dbReference type="InterPro" id="IPR020807">
    <property type="entry name" value="PKS_DH"/>
</dbReference>
<dbReference type="Pfam" id="PF02801">
    <property type="entry name" value="Ketoacyl-synt_C"/>
    <property type="match status" value="1"/>
</dbReference>
<dbReference type="Gene3D" id="3.30.70.3290">
    <property type="match status" value="1"/>
</dbReference>
<evidence type="ECO:0000256" key="10">
    <source>
        <dbReference type="PROSITE-ProRule" id="PRU01363"/>
    </source>
</evidence>
<dbReference type="PANTHER" id="PTHR43775">
    <property type="entry name" value="FATTY ACID SYNTHASE"/>
    <property type="match status" value="1"/>
</dbReference>
<dbReference type="PANTHER" id="PTHR43775:SF51">
    <property type="entry name" value="INACTIVE PHENOLPHTHIOCEROL SYNTHESIS POLYKETIDE SYNTHASE TYPE I PKS1-RELATED"/>
    <property type="match status" value="1"/>
</dbReference>
<dbReference type="PROSITE" id="PS50075">
    <property type="entry name" value="CARRIER"/>
    <property type="match status" value="1"/>
</dbReference>
<dbReference type="SMART" id="SM01294">
    <property type="entry name" value="PKS_PP_betabranch"/>
    <property type="match status" value="1"/>
</dbReference>
<evidence type="ECO:0000259" key="11">
    <source>
        <dbReference type="PROSITE" id="PS50075"/>
    </source>
</evidence>
<dbReference type="InterPro" id="IPR036291">
    <property type="entry name" value="NAD(P)-bd_dom_sf"/>
</dbReference>
<evidence type="ECO:0000259" key="12">
    <source>
        <dbReference type="PROSITE" id="PS52004"/>
    </source>
</evidence>
<feature type="domain" description="Carrier" evidence="11">
    <location>
        <begin position="1591"/>
        <end position="1666"/>
    </location>
</feature>
<comment type="cofactor">
    <cofactor evidence="1">
        <name>pantetheine 4'-phosphate</name>
        <dbReference type="ChEBI" id="CHEBI:47942"/>
    </cofactor>
</comment>
<keyword evidence="5 14" id="KW-0808">Transferase</keyword>
<evidence type="ECO:0000256" key="3">
    <source>
        <dbReference type="ARBA" id="ARBA00022450"/>
    </source>
</evidence>
<comment type="pathway">
    <text evidence="2">Antibiotic biosynthesis.</text>
</comment>
<gene>
    <name evidence="14" type="ORF">BCF44_102212</name>
</gene>
<dbReference type="InterPro" id="IPR013968">
    <property type="entry name" value="PKS_KR"/>
</dbReference>
<dbReference type="SUPFAM" id="SSF55048">
    <property type="entry name" value="Probable ACP-binding domain of malonyl-CoA ACP transacylase"/>
    <property type="match status" value="1"/>
</dbReference>
<dbReference type="InterPro" id="IPR001227">
    <property type="entry name" value="Ac_transferase_dom_sf"/>
</dbReference>
<dbReference type="InterPro" id="IPR014031">
    <property type="entry name" value="Ketoacyl_synth_C"/>
</dbReference>
<feature type="region of interest" description="N-terminal hotdog fold" evidence="10">
    <location>
        <begin position="877"/>
        <end position="997"/>
    </location>
</feature>
<dbReference type="InterPro" id="IPR049551">
    <property type="entry name" value="PKS_DH_C"/>
</dbReference>
<dbReference type="SMART" id="SM00827">
    <property type="entry name" value="PKS_AT"/>
    <property type="match status" value="1"/>
</dbReference>
<dbReference type="FunFam" id="3.40.47.10:FF:000019">
    <property type="entry name" value="Polyketide synthase type I"/>
    <property type="match status" value="1"/>
</dbReference>
<dbReference type="Pfam" id="PF22953">
    <property type="entry name" value="SpnB_Rossmann"/>
    <property type="match status" value="1"/>
</dbReference>
<dbReference type="GO" id="GO:0033068">
    <property type="term" value="P:macrolide biosynthetic process"/>
    <property type="evidence" value="ECO:0007669"/>
    <property type="project" value="UniProtKB-ARBA"/>
</dbReference>
<feature type="domain" description="Ketosynthase family 3 (KS3)" evidence="12">
    <location>
        <begin position="34"/>
        <end position="444"/>
    </location>
</feature>
<dbReference type="GO" id="GO:0004312">
    <property type="term" value="F:fatty acid synthase activity"/>
    <property type="evidence" value="ECO:0007669"/>
    <property type="project" value="TreeGrafter"/>
</dbReference>
<evidence type="ECO:0000256" key="8">
    <source>
        <dbReference type="ARBA" id="ARBA00023268"/>
    </source>
</evidence>
<keyword evidence="8" id="KW-0511">Multifunctional enzyme</keyword>
<keyword evidence="7" id="KW-0045">Antibiotic biosynthesis</keyword>
<dbReference type="SMART" id="SM00822">
    <property type="entry name" value="PKS_KR"/>
    <property type="match status" value="1"/>
</dbReference>
<dbReference type="InterPro" id="IPR049552">
    <property type="entry name" value="PKS_DH_N"/>
</dbReference>
<dbReference type="Pfam" id="PF08659">
    <property type="entry name" value="KR"/>
    <property type="match status" value="1"/>
</dbReference>
<dbReference type="Pfam" id="PF00109">
    <property type="entry name" value="ketoacyl-synt"/>
    <property type="match status" value="1"/>
</dbReference>
<dbReference type="Gene3D" id="1.10.1200.10">
    <property type="entry name" value="ACP-like"/>
    <property type="match status" value="1"/>
</dbReference>
<dbReference type="Pfam" id="PF21089">
    <property type="entry name" value="PKS_DH_N"/>
    <property type="match status" value="1"/>
</dbReference>
<dbReference type="InterPro" id="IPR014030">
    <property type="entry name" value="Ketoacyl_synth_N"/>
</dbReference>